<organism evidence="3 4">
    <name type="scientific">Heligmosomoides polygyrus</name>
    <name type="common">Parasitic roundworm</name>
    <dbReference type="NCBI Taxonomy" id="6339"/>
    <lineage>
        <taxon>Eukaryota</taxon>
        <taxon>Metazoa</taxon>
        <taxon>Ecdysozoa</taxon>
        <taxon>Nematoda</taxon>
        <taxon>Chromadorea</taxon>
        <taxon>Rhabditida</taxon>
        <taxon>Rhabditina</taxon>
        <taxon>Rhabditomorpha</taxon>
        <taxon>Strongyloidea</taxon>
        <taxon>Heligmosomidae</taxon>
        <taxon>Heligmosomoides</taxon>
    </lineage>
</organism>
<evidence type="ECO:0000313" key="3">
    <source>
        <dbReference type="Proteomes" id="UP000050761"/>
    </source>
</evidence>
<evidence type="ECO:0000259" key="1">
    <source>
        <dbReference type="PROSITE" id="PS50878"/>
    </source>
</evidence>
<reference evidence="4" key="2">
    <citation type="submission" date="2019-09" db="UniProtKB">
        <authorList>
            <consortium name="WormBaseParasite"/>
        </authorList>
    </citation>
    <scope>IDENTIFICATION</scope>
</reference>
<dbReference type="PROSITE" id="PS51257">
    <property type="entry name" value="PROKAR_LIPOPROTEIN"/>
    <property type="match status" value="1"/>
</dbReference>
<reference evidence="2 3" key="1">
    <citation type="submission" date="2018-11" db="EMBL/GenBank/DDBJ databases">
        <authorList>
            <consortium name="Pathogen Informatics"/>
        </authorList>
    </citation>
    <scope>NUCLEOTIDE SEQUENCE [LARGE SCALE GENOMIC DNA]</scope>
</reference>
<evidence type="ECO:0000313" key="2">
    <source>
        <dbReference type="EMBL" id="VDP05765.1"/>
    </source>
</evidence>
<sequence>MKIFVRIDNRIREIVMLSSNQCGFVAGCGTIDAIHAARPLVEKHREKQRPSIAYRVMLYAGTSTEFPIPVGVQQGSALSHLLFVVVMDVIARDLQKPVPWTLLYADDVMLACEDKGELEREMQAWCDRLAMFGLKLNVKKTEYSVTDLNESGSIKINCTKLARTSVFKYLGSAIASDGSLMVEVNSHVGAAWSKWRSLTGVLCDKKMPECLSSKIYKIVVRPVAMYGAECWPATKETESRLRVMETKTLRWMAGVTRLDRIRNEAIRQKFGVVPIADNMREARLRWCGHVLRGKEDCVRKIGLNCKVS</sequence>
<accession>A0A183G4D5</accession>
<dbReference type="PROSITE" id="PS50878">
    <property type="entry name" value="RT_POL"/>
    <property type="match status" value="1"/>
</dbReference>
<dbReference type="InterPro" id="IPR043128">
    <property type="entry name" value="Rev_trsase/Diguanyl_cyclase"/>
</dbReference>
<dbReference type="PANTHER" id="PTHR47027:SF28">
    <property type="entry name" value="ENDONUCLEASE-REVERSE TRANSCRIPTASE"/>
    <property type="match status" value="1"/>
</dbReference>
<dbReference type="OrthoDB" id="418748at2759"/>
<keyword evidence="3" id="KW-1185">Reference proteome</keyword>
<dbReference type="Gene3D" id="3.30.70.270">
    <property type="match status" value="1"/>
</dbReference>
<accession>A0A3P8BG72</accession>
<gene>
    <name evidence="2" type="ORF">HPBE_LOCUS16372</name>
</gene>
<name>A0A183G4D5_HELPZ</name>
<dbReference type="PANTHER" id="PTHR47027">
    <property type="entry name" value="REVERSE TRANSCRIPTASE DOMAIN-CONTAINING PROTEIN"/>
    <property type="match status" value="1"/>
</dbReference>
<evidence type="ECO:0000313" key="4">
    <source>
        <dbReference type="WBParaSite" id="HPBE_0001637301-mRNA-1"/>
    </source>
</evidence>
<dbReference type="InterPro" id="IPR043502">
    <property type="entry name" value="DNA/RNA_pol_sf"/>
</dbReference>
<dbReference type="Pfam" id="PF00078">
    <property type="entry name" value="RVT_1"/>
    <property type="match status" value="1"/>
</dbReference>
<feature type="domain" description="Reverse transcriptase" evidence="1">
    <location>
        <begin position="1"/>
        <end position="174"/>
    </location>
</feature>
<protein>
    <submittedName>
        <fullName evidence="4">Reverse transcriptase domain-containing protein</fullName>
    </submittedName>
</protein>
<dbReference type="AlphaFoldDB" id="A0A183G4D5"/>
<dbReference type="InterPro" id="IPR000477">
    <property type="entry name" value="RT_dom"/>
</dbReference>
<dbReference type="SUPFAM" id="SSF56672">
    <property type="entry name" value="DNA/RNA polymerases"/>
    <property type="match status" value="1"/>
</dbReference>
<proteinExistence type="predicted"/>
<dbReference type="Proteomes" id="UP000050761">
    <property type="component" value="Unassembled WGS sequence"/>
</dbReference>
<dbReference type="WBParaSite" id="HPBE_0001637301-mRNA-1">
    <property type="protein sequence ID" value="HPBE_0001637301-mRNA-1"/>
    <property type="gene ID" value="HPBE_0001637301"/>
</dbReference>
<dbReference type="EMBL" id="UZAH01029384">
    <property type="protein sequence ID" value="VDP05765.1"/>
    <property type="molecule type" value="Genomic_DNA"/>
</dbReference>